<dbReference type="Pfam" id="PF13443">
    <property type="entry name" value="HTH_26"/>
    <property type="match status" value="1"/>
</dbReference>
<dbReference type="EMBL" id="KY013612">
    <property type="protein sequence ID" value="AQX82912.1"/>
    <property type="molecule type" value="Genomic_DNA"/>
</dbReference>
<feature type="domain" description="HTH cro/C1-type" evidence="1">
    <location>
        <begin position="6"/>
        <end position="61"/>
    </location>
</feature>
<dbReference type="SUPFAM" id="SSF47413">
    <property type="entry name" value="lambda repressor-like DNA-binding domains"/>
    <property type="match status" value="1"/>
</dbReference>
<reference evidence="3" key="1">
    <citation type="journal article" date="2017" name="Sci. Rep.">
        <title>Novel methicillin resistance gene mecD in clinical Macrococcus caseolyticus strains from bovine and canine sources.</title>
        <authorList>
            <person name="Schwendener S."/>
            <person name="Cotting K."/>
            <person name="Perreten V."/>
        </authorList>
    </citation>
    <scope>NUCLEOTIDE SEQUENCE</scope>
    <source>
        <strain evidence="2">IMD0819</strain>
        <strain evidence="3">KM0211</strain>
    </source>
</reference>
<name>A0A1S7BGU9_9STAP</name>
<accession>A0A1S7BGU9</accession>
<proteinExistence type="predicted"/>
<protein>
    <submittedName>
        <fullName evidence="3">Putative transcriptional regulator</fullName>
    </submittedName>
</protein>
<dbReference type="Gene3D" id="1.10.260.40">
    <property type="entry name" value="lambda repressor-like DNA-binding domains"/>
    <property type="match status" value="1"/>
</dbReference>
<evidence type="ECO:0000313" key="2">
    <source>
        <dbReference type="EMBL" id="AQX82872.1"/>
    </source>
</evidence>
<evidence type="ECO:0000313" key="3">
    <source>
        <dbReference type="EMBL" id="AQX82912.1"/>
    </source>
</evidence>
<dbReference type="InterPro" id="IPR001387">
    <property type="entry name" value="Cro/C1-type_HTH"/>
</dbReference>
<dbReference type="InterPro" id="IPR010982">
    <property type="entry name" value="Lambda_DNA-bd_dom_sf"/>
</dbReference>
<dbReference type="AlphaFoldDB" id="A0A1S7BGU9"/>
<dbReference type="EMBL" id="KY013611">
    <property type="protein sequence ID" value="AQX82872.1"/>
    <property type="molecule type" value="Genomic_DNA"/>
</dbReference>
<evidence type="ECO:0000259" key="1">
    <source>
        <dbReference type="PROSITE" id="PS50943"/>
    </source>
</evidence>
<dbReference type="SMART" id="SM00530">
    <property type="entry name" value="HTH_XRE"/>
    <property type="match status" value="1"/>
</dbReference>
<organism evidence="3">
    <name type="scientific">Macrococcoides caseolyticum</name>
    <dbReference type="NCBI Taxonomy" id="69966"/>
    <lineage>
        <taxon>Bacteria</taxon>
        <taxon>Bacillati</taxon>
        <taxon>Bacillota</taxon>
        <taxon>Bacilli</taxon>
        <taxon>Bacillales</taxon>
        <taxon>Staphylococcaceae</taxon>
        <taxon>Macrococcoides</taxon>
    </lineage>
</organism>
<dbReference type="CDD" id="cd00093">
    <property type="entry name" value="HTH_XRE"/>
    <property type="match status" value="1"/>
</dbReference>
<sequence length="281" mass="32444">MLKVNLKKILKERGITLSEVSEGTGISLRGLSAFQNQKTDGVKYNTIDAICDYLNIEVSDLIKRYDNIYNLSCNIDIRDFDTKTNVKYGEKDNINGKLTISNEIEMYVLKFSFKISFEYSNSDFIDLAIYLYDLEKPKNLPKHLEDFINLKNINENGSAFYTIFSHLISQECLLLNDFPNVTVWDNLRVKYGNSIIPPFMQLDIIADETMYGSTSEKLIFPKKEYIINTVPANPKEKITDSFGYANLNIKFVPNFNSLITFDEISHIDIKNDLKRDIFIQL</sequence>
<dbReference type="GO" id="GO:0003677">
    <property type="term" value="F:DNA binding"/>
    <property type="evidence" value="ECO:0007669"/>
    <property type="project" value="InterPro"/>
</dbReference>
<dbReference type="PROSITE" id="PS50943">
    <property type="entry name" value="HTH_CROC1"/>
    <property type="match status" value="1"/>
</dbReference>
<dbReference type="RefSeq" id="WP_086037947.1">
    <property type="nucleotide sequence ID" value="NZ_CP021058.1"/>
</dbReference>